<comment type="caution">
    <text evidence="5">The sequence shown here is derived from an EMBL/GenBank/DDBJ whole genome shotgun (WGS) entry which is preliminary data.</text>
</comment>
<evidence type="ECO:0000259" key="4">
    <source>
        <dbReference type="PROSITE" id="PS50222"/>
    </source>
</evidence>
<dbReference type="GO" id="GO:0005509">
    <property type="term" value="F:calcium ion binding"/>
    <property type="evidence" value="ECO:0007669"/>
    <property type="project" value="InterPro"/>
</dbReference>
<accession>A0A9D4YYP6</accession>
<feature type="region of interest" description="Disordered" evidence="3">
    <location>
        <begin position="79"/>
        <end position="98"/>
    </location>
</feature>
<comment type="similarity">
    <text evidence="1">Belongs to the DRM1/ARP family.</text>
</comment>
<feature type="domain" description="EF-hand" evidence="4">
    <location>
        <begin position="107"/>
        <end position="142"/>
    </location>
</feature>
<dbReference type="SUPFAM" id="SSF47473">
    <property type="entry name" value="EF-hand"/>
    <property type="match status" value="1"/>
</dbReference>
<feature type="compositionally biased region" description="Polar residues" evidence="3">
    <location>
        <begin position="18"/>
        <end position="31"/>
    </location>
</feature>
<name>A0A9D4YYP6_CHLVU</name>
<dbReference type="Pfam" id="PF05564">
    <property type="entry name" value="Auxin_repressed"/>
    <property type="match status" value="1"/>
</dbReference>
<dbReference type="PROSITE" id="PS00018">
    <property type="entry name" value="EF_HAND_1"/>
    <property type="match status" value="1"/>
</dbReference>
<dbReference type="InterPro" id="IPR002048">
    <property type="entry name" value="EF_hand_dom"/>
</dbReference>
<protein>
    <recommendedName>
        <fullName evidence="4">EF-hand domain-containing protein</fullName>
    </recommendedName>
</protein>
<dbReference type="Gene3D" id="1.10.238.10">
    <property type="entry name" value="EF-hand"/>
    <property type="match status" value="1"/>
</dbReference>
<reference evidence="5" key="2">
    <citation type="submission" date="2020-11" db="EMBL/GenBank/DDBJ databases">
        <authorList>
            <person name="Cecchin M."/>
            <person name="Marcolungo L."/>
            <person name="Rossato M."/>
            <person name="Girolomoni L."/>
            <person name="Cosentino E."/>
            <person name="Cuine S."/>
            <person name="Li-Beisson Y."/>
            <person name="Delledonne M."/>
            <person name="Ballottari M."/>
        </authorList>
    </citation>
    <scope>NUCLEOTIDE SEQUENCE</scope>
    <source>
        <strain evidence="5">211/11P</strain>
        <tissue evidence="5">Whole cell</tissue>
    </source>
</reference>
<dbReference type="OrthoDB" id="504540at2759"/>
<dbReference type="Proteomes" id="UP001055712">
    <property type="component" value="Unassembled WGS sequence"/>
</dbReference>
<dbReference type="Pfam" id="PF00036">
    <property type="entry name" value="EF-hand_1"/>
    <property type="match status" value="1"/>
</dbReference>
<reference evidence="5" key="1">
    <citation type="journal article" date="2019" name="Plant J.">
        <title>Chlorella vulgaris genome assembly and annotation reveals the molecular basis for metabolic acclimation to high light conditions.</title>
        <authorList>
            <person name="Cecchin M."/>
            <person name="Marcolungo L."/>
            <person name="Rossato M."/>
            <person name="Girolomoni L."/>
            <person name="Cosentino E."/>
            <person name="Cuine S."/>
            <person name="Li-Beisson Y."/>
            <person name="Delledonne M."/>
            <person name="Ballottari M."/>
        </authorList>
    </citation>
    <scope>NUCLEOTIDE SEQUENCE</scope>
    <source>
        <strain evidence="5">211/11P</strain>
    </source>
</reference>
<dbReference type="InterPro" id="IPR011992">
    <property type="entry name" value="EF-hand-dom_pair"/>
</dbReference>
<organism evidence="5 6">
    <name type="scientific">Chlorella vulgaris</name>
    <name type="common">Green alga</name>
    <dbReference type="NCBI Taxonomy" id="3077"/>
    <lineage>
        <taxon>Eukaryota</taxon>
        <taxon>Viridiplantae</taxon>
        <taxon>Chlorophyta</taxon>
        <taxon>core chlorophytes</taxon>
        <taxon>Trebouxiophyceae</taxon>
        <taxon>Chlorellales</taxon>
        <taxon>Chlorellaceae</taxon>
        <taxon>Chlorella clade</taxon>
        <taxon>Chlorella</taxon>
    </lineage>
</organism>
<evidence type="ECO:0000256" key="1">
    <source>
        <dbReference type="ARBA" id="ARBA00010502"/>
    </source>
</evidence>
<keyword evidence="6" id="KW-1185">Reference proteome</keyword>
<keyword evidence="2" id="KW-0106">Calcium</keyword>
<dbReference type="SMART" id="SM00054">
    <property type="entry name" value="EFh"/>
    <property type="match status" value="1"/>
</dbReference>
<dbReference type="AlphaFoldDB" id="A0A9D4YYP6"/>
<dbReference type="InterPro" id="IPR018247">
    <property type="entry name" value="EF_Hand_1_Ca_BS"/>
</dbReference>
<dbReference type="PROSITE" id="PS50222">
    <property type="entry name" value="EF_HAND_2"/>
    <property type="match status" value="1"/>
</dbReference>
<dbReference type="InterPro" id="IPR008406">
    <property type="entry name" value="DRM/ARP"/>
</dbReference>
<proteinExistence type="inferred from homology"/>
<dbReference type="EMBL" id="SIDB01000004">
    <property type="protein sequence ID" value="KAI3433817.1"/>
    <property type="molecule type" value="Genomic_DNA"/>
</dbReference>
<evidence type="ECO:0000256" key="3">
    <source>
        <dbReference type="SAM" id="MobiDB-lite"/>
    </source>
</evidence>
<feature type="region of interest" description="Disordered" evidence="3">
    <location>
        <begin position="1"/>
        <end position="66"/>
    </location>
</feature>
<evidence type="ECO:0000313" key="6">
    <source>
        <dbReference type="Proteomes" id="UP001055712"/>
    </source>
</evidence>
<sequence length="143" mass="15661">MSGFVDRLRKLSGRLSEDTNTSPTAGVSSPKANPWRGVFDPNSNPNMKAGGRSHYDTPDPANPKTTWDFHLDAEKAASGDMTAAAPKATAGRNESDVMDAESLRKMFTPDRMDRIMQAADKNKDGKISFSEFMNLARSHDSRP</sequence>
<evidence type="ECO:0000313" key="5">
    <source>
        <dbReference type="EMBL" id="KAI3433817.1"/>
    </source>
</evidence>
<evidence type="ECO:0000256" key="2">
    <source>
        <dbReference type="ARBA" id="ARBA00022837"/>
    </source>
</evidence>
<gene>
    <name evidence="5" type="ORF">D9Q98_003621</name>
</gene>